<dbReference type="Proteomes" id="UP000645517">
    <property type="component" value="Unassembled WGS sequence"/>
</dbReference>
<comment type="caution">
    <text evidence="1">The sequence shown here is derived from an EMBL/GenBank/DDBJ whole genome shotgun (WGS) entry which is preliminary data.</text>
</comment>
<gene>
    <name evidence="1" type="ORF">GCM10010842_29860</name>
</gene>
<protein>
    <submittedName>
        <fullName evidence="1">Uncharacterized protein</fullName>
    </submittedName>
</protein>
<accession>A0ABQ2JA28</accession>
<organism evidence="1 2">
    <name type="scientific">Deinococcus daejeonensis</name>
    <dbReference type="NCBI Taxonomy" id="1007098"/>
    <lineage>
        <taxon>Bacteria</taxon>
        <taxon>Thermotogati</taxon>
        <taxon>Deinococcota</taxon>
        <taxon>Deinococci</taxon>
        <taxon>Deinococcales</taxon>
        <taxon>Deinococcaceae</taxon>
        <taxon>Deinococcus</taxon>
    </lineage>
</organism>
<evidence type="ECO:0000313" key="2">
    <source>
        <dbReference type="Proteomes" id="UP000645517"/>
    </source>
</evidence>
<name>A0ABQ2JA28_9DEIO</name>
<keyword evidence="2" id="KW-1185">Reference proteome</keyword>
<reference evidence="2" key="1">
    <citation type="journal article" date="2019" name="Int. J. Syst. Evol. Microbiol.">
        <title>The Global Catalogue of Microorganisms (GCM) 10K type strain sequencing project: providing services to taxonomists for standard genome sequencing and annotation.</title>
        <authorList>
            <consortium name="The Broad Institute Genomics Platform"/>
            <consortium name="The Broad Institute Genome Sequencing Center for Infectious Disease"/>
            <person name="Wu L."/>
            <person name="Ma J."/>
        </authorList>
    </citation>
    <scope>NUCLEOTIDE SEQUENCE [LARGE SCALE GENOMIC DNA]</scope>
    <source>
        <strain evidence="2">JCM 16918</strain>
    </source>
</reference>
<evidence type="ECO:0000313" key="1">
    <source>
        <dbReference type="EMBL" id="GGN42921.1"/>
    </source>
</evidence>
<dbReference type="EMBL" id="BMOR01000016">
    <property type="protein sequence ID" value="GGN42921.1"/>
    <property type="molecule type" value="Genomic_DNA"/>
</dbReference>
<proteinExistence type="predicted"/>
<sequence>MVNGFGGTDYLRRWRDGALILSPMTAAACFSRDSSPPLASDVNLASWSFALRCLQRMDKFLVRRAHASDLLGFWQLNLPKAQGCGLVASSCGGRDSGSGVAVKVRDSGVQGQKFLRSPPSFEAQLVSLLLPCRAMRLLHQVVPARGGPHLNVLHGVDPGEFP</sequence>